<feature type="region of interest" description="Disordered" evidence="1">
    <location>
        <begin position="89"/>
        <end position="113"/>
    </location>
</feature>
<sequence>MSEGDDFTFMRSGFNNLVEPDETFENTAAVIMVFMENAIKTAGMYVSHTHRKEITPEDIKRGLMLELFLMGSRDDNLEKCLAMKENVKEWMNNDSEDEESEEDDDEEQEEFEESECTCAICNVMNTVYDRWEHFEPSTKIEQVIYNHLTHM</sequence>
<dbReference type="EMBL" id="MN740849">
    <property type="protein sequence ID" value="QHU15112.1"/>
    <property type="molecule type" value="Genomic_DNA"/>
</dbReference>
<proteinExistence type="predicted"/>
<dbReference type="GO" id="GO:0046982">
    <property type="term" value="F:protein heterodimerization activity"/>
    <property type="evidence" value="ECO:0007669"/>
    <property type="project" value="InterPro"/>
</dbReference>
<name>A0A6C0KAS4_9ZZZZ</name>
<evidence type="ECO:0000313" key="2">
    <source>
        <dbReference type="EMBL" id="QHU15112.1"/>
    </source>
</evidence>
<reference evidence="2" key="1">
    <citation type="journal article" date="2020" name="Nature">
        <title>Giant virus diversity and host interactions through global metagenomics.</title>
        <authorList>
            <person name="Schulz F."/>
            <person name="Roux S."/>
            <person name="Paez-Espino D."/>
            <person name="Jungbluth S."/>
            <person name="Walsh D.A."/>
            <person name="Denef V.J."/>
            <person name="McMahon K.D."/>
            <person name="Konstantinidis K.T."/>
            <person name="Eloe-Fadrosh E.A."/>
            <person name="Kyrpides N.C."/>
            <person name="Woyke T."/>
        </authorList>
    </citation>
    <scope>NUCLEOTIDE SEQUENCE</scope>
    <source>
        <strain evidence="2">GVMAG-S-1102244-55</strain>
    </source>
</reference>
<protein>
    <submittedName>
        <fullName evidence="2">Uncharacterized protein</fullName>
    </submittedName>
</protein>
<dbReference type="AlphaFoldDB" id="A0A6C0KAS4"/>
<feature type="compositionally biased region" description="Acidic residues" evidence="1">
    <location>
        <begin position="94"/>
        <end position="113"/>
    </location>
</feature>
<accession>A0A6C0KAS4</accession>
<dbReference type="SUPFAM" id="SSF47113">
    <property type="entry name" value="Histone-fold"/>
    <property type="match status" value="1"/>
</dbReference>
<dbReference type="InterPro" id="IPR009072">
    <property type="entry name" value="Histone-fold"/>
</dbReference>
<evidence type="ECO:0000256" key="1">
    <source>
        <dbReference type="SAM" id="MobiDB-lite"/>
    </source>
</evidence>
<organism evidence="2">
    <name type="scientific">viral metagenome</name>
    <dbReference type="NCBI Taxonomy" id="1070528"/>
    <lineage>
        <taxon>unclassified sequences</taxon>
        <taxon>metagenomes</taxon>
        <taxon>organismal metagenomes</taxon>
    </lineage>
</organism>